<protein>
    <submittedName>
        <fullName evidence="10">TetA protein</fullName>
    </submittedName>
</protein>
<feature type="transmembrane region" description="Helical" evidence="8">
    <location>
        <begin position="113"/>
        <end position="130"/>
    </location>
</feature>
<keyword evidence="7 8" id="KW-0472">Membrane</keyword>
<evidence type="ECO:0000259" key="9">
    <source>
        <dbReference type="PROSITE" id="PS50850"/>
    </source>
</evidence>
<feature type="transmembrane region" description="Helical" evidence="8">
    <location>
        <begin position="142"/>
        <end position="164"/>
    </location>
</feature>
<dbReference type="PANTHER" id="PTHR23504:SF15">
    <property type="entry name" value="MAJOR FACILITATOR SUPERFAMILY (MFS) PROFILE DOMAIN-CONTAINING PROTEIN"/>
    <property type="match status" value="1"/>
</dbReference>
<evidence type="ECO:0000256" key="8">
    <source>
        <dbReference type="SAM" id="Phobius"/>
    </source>
</evidence>
<evidence type="ECO:0000256" key="4">
    <source>
        <dbReference type="ARBA" id="ARBA00022448"/>
    </source>
</evidence>
<feature type="transmembrane region" description="Helical" evidence="8">
    <location>
        <begin position="347"/>
        <end position="371"/>
    </location>
</feature>
<feature type="transmembrane region" description="Helical" evidence="8">
    <location>
        <begin position="291"/>
        <end position="311"/>
    </location>
</feature>
<evidence type="ECO:0000256" key="3">
    <source>
        <dbReference type="ARBA" id="ARBA00007520"/>
    </source>
</evidence>
<feature type="transmembrane region" description="Helical" evidence="8">
    <location>
        <begin position="260"/>
        <end position="279"/>
    </location>
</feature>
<gene>
    <name evidence="10" type="primary">tetA</name>
    <name evidence="10" type="ORF">jaqu_27640</name>
</gene>
<dbReference type="PROSITE" id="PS50850">
    <property type="entry name" value="MFS"/>
    <property type="match status" value="1"/>
</dbReference>
<dbReference type="CDD" id="cd17388">
    <property type="entry name" value="MFS_TetA"/>
    <property type="match status" value="1"/>
</dbReference>
<name>A0A0D1EF51_9RHOB</name>
<comment type="function">
    <text evidence="1">Resistance to tetracycline by an active tetracycline efflux. This is an energy-dependent process that decreases the accumulation of the antibiotic in whole cells. This protein functions as a metal-tetracycline/H(+) antiporter.</text>
</comment>
<feature type="transmembrane region" description="Helical" evidence="8">
    <location>
        <begin position="211"/>
        <end position="230"/>
    </location>
</feature>
<reference evidence="10 11" key="1">
    <citation type="submission" date="2015-02" db="EMBL/GenBank/DDBJ databases">
        <title>Genome Sequence of Jannaschia aquimarina DSM28248, a member of the Roseobacter clade.</title>
        <authorList>
            <person name="Voget S."/>
            <person name="Daniel R."/>
        </authorList>
    </citation>
    <scope>NUCLEOTIDE SEQUENCE [LARGE SCALE GENOMIC DNA]</scope>
    <source>
        <strain evidence="10 11">GSW-M26</strain>
    </source>
</reference>
<accession>A0A0D1EF51</accession>
<dbReference type="PATRIC" id="fig|935700.4.peg.2862"/>
<feature type="domain" description="Major facilitator superfamily (MFS) profile" evidence="9">
    <location>
        <begin position="13"/>
        <end position="402"/>
    </location>
</feature>
<dbReference type="PANTHER" id="PTHR23504">
    <property type="entry name" value="MAJOR FACILITATOR SUPERFAMILY DOMAIN-CONTAINING PROTEIN 10"/>
    <property type="match status" value="1"/>
</dbReference>
<organism evidence="10 11">
    <name type="scientific">Jannaschia aquimarina</name>
    <dbReference type="NCBI Taxonomy" id="935700"/>
    <lineage>
        <taxon>Bacteria</taxon>
        <taxon>Pseudomonadati</taxon>
        <taxon>Pseudomonadota</taxon>
        <taxon>Alphaproteobacteria</taxon>
        <taxon>Rhodobacterales</taxon>
        <taxon>Roseobacteraceae</taxon>
        <taxon>Jannaschia</taxon>
    </lineage>
</organism>
<evidence type="ECO:0000313" key="11">
    <source>
        <dbReference type="Proteomes" id="UP000032232"/>
    </source>
</evidence>
<keyword evidence="6 8" id="KW-1133">Transmembrane helix</keyword>
<dbReference type="STRING" id="935700.jaqu_27640"/>
<evidence type="ECO:0000256" key="7">
    <source>
        <dbReference type="ARBA" id="ARBA00023136"/>
    </source>
</evidence>
<feature type="transmembrane region" description="Helical" evidence="8">
    <location>
        <begin position="50"/>
        <end position="72"/>
    </location>
</feature>
<feature type="transmembrane region" description="Helical" evidence="8">
    <location>
        <begin position="12"/>
        <end position="38"/>
    </location>
</feature>
<dbReference type="GO" id="GO:0016020">
    <property type="term" value="C:membrane"/>
    <property type="evidence" value="ECO:0007669"/>
    <property type="project" value="UniProtKB-SubCell"/>
</dbReference>
<dbReference type="Gene3D" id="1.20.1250.20">
    <property type="entry name" value="MFS general substrate transporter like domains"/>
    <property type="match status" value="1"/>
</dbReference>
<dbReference type="PROSITE" id="PS00216">
    <property type="entry name" value="SUGAR_TRANSPORT_1"/>
    <property type="match status" value="1"/>
</dbReference>
<keyword evidence="5 8" id="KW-0812">Transmembrane</keyword>
<comment type="caution">
    <text evidence="10">The sequence shown here is derived from an EMBL/GenBank/DDBJ whole genome shotgun (WGS) entry which is preliminary data.</text>
</comment>
<comment type="subcellular location">
    <subcellularLocation>
        <location evidence="2">Membrane</location>
        <topology evidence="2">Multi-pass membrane protein</topology>
    </subcellularLocation>
</comment>
<sequence>MTSAEIPRDTRLPVLFVMLTVMIEAMCIGLILPVMPALLEEVQGTDLSGAALWGGLLAAVYAFMQFLFSPTIGNLSDRFGRRPVLLLSLAVIAVDHVILALAQSIWVLLLGRIIAGIAAATMSTAQAFMADISTPDKKAQNFGLVSAGFGLGFVLGPAIGGLLAEYGSRAPFWAAVVLGTANLIFGFFVLPETLRTRRPFDWRRANPLGGLKAIGSLPGVGALLAVWFFYQVANWVYPAVWAYFTQAAFGWTERMVGVSLAVYGISMVLVQGGLIRLVIPRLGERRTLALFLPYNAVILFCVAFVPSGWLMLLLTPLSAMGALVAPALQGLASRIASDDQQGELQGVLASITAVAAIVSPLVMTQAFFWGTSGARDFAGAPFLVAFVLMGIAWALYRRPQDAEVGEPRRSDVRQGG</sequence>
<dbReference type="Pfam" id="PF07690">
    <property type="entry name" value="MFS_1"/>
    <property type="match status" value="1"/>
</dbReference>
<dbReference type="EMBL" id="JYFE01000049">
    <property type="protein sequence ID" value="KIT15516.1"/>
    <property type="molecule type" value="Genomic_DNA"/>
</dbReference>
<dbReference type="InterPro" id="IPR001958">
    <property type="entry name" value="Tet-R_TetA/multi-R_MdtG-like"/>
</dbReference>
<keyword evidence="11" id="KW-1185">Reference proteome</keyword>
<feature type="transmembrane region" description="Helical" evidence="8">
    <location>
        <begin position="170"/>
        <end position="190"/>
    </location>
</feature>
<dbReference type="InterPro" id="IPR011701">
    <property type="entry name" value="MFS"/>
</dbReference>
<dbReference type="RefSeq" id="WP_043919555.1">
    <property type="nucleotide sequence ID" value="NZ_FZPF01000012.1"/>
</dbReference>
<keyword evidence="4" id="KW-0813">Transport</keyword>
<evidence type="ECO:0000256" key="1">
    <source>
        <dbReference type="ARBA" id="ARBA00003279"/>
    </source>
</evidence>
<dbReference type="Proteomes" id="UP000032232">
    <property type="component" value="Unassembled WGS sequence"/>
</dbReference>
<dbReference type="InterPro" id="IPR036259">
    <property type="entry name" value="MFS_trans_sf"/>
</dbReference>
<feature type="transmembrane region" description="Helical" evidence="8">
    <location>
        <begin position="377"/>
        <end position="396"/>
    </location>
</feature>
<dbReference type="OrthoDB" id="9764259at2"/>
<proteinExistence type="inferred from homology"/>
<evidence type="ECO:0000256" key="2">
    <source>
        <dbReference type="ARBA" id="ARBA00004141"/>
    </source>
</evidence>
<dbReference type="AlphaFoldDB" id="A0A0D1EF51"/>
<evidence type="ECO:0000256" key="5">
    <source>
        <dbReference type="ARBA" id="ARBA00022692"/>
    </source>
</evidence>
<dbReference type="GO" id="GO:0022857">
    <property type="term" value="F:transmembrane transporter activity"/>
    <property type="evidence" value="ECO:0007669"/>
    <property type="project" value="InterPro"/>
</dbReference>
<dbReference type="SUPFAM" id="SSF103473">
    <property type="entry name" value="MFS general substrate transporter"/>
    <property type="match status" value="1"/>
</dbReference>
<evidence type="ECO:0000256" key="6">
    <source>
        <dbReference type="ARBA" id="ARBA00022989"/>
    </source>
</evidence>
<dbReference type="PRINTS" id="PR01035">
    <property type="entry name" value="TCRTETA"/>
</dbReference>
<comment type="similarity">
    <text evidence="3">Belongs to the major facilitator superfamily. TCR/Tet family.</text>
</comment>
<dbReference type="InterPro" id="IPR005829">
    <property type="entry name" value="Sugar_transporter_CS"/>
</dbReference>
<evidence type="ECO:0000313" key="10">
    <source>
        <dbReference type="EMBL" id="KIT15516.1"/>
    </source>
</evidence>
<feature type="transmembrane region" description="Helical" evidence="8">
    <location>
        <begin position="84"/>
        <end position="107"/>
    </location>
</feature>
<dbReference type="InterPro" id="IPR020846">
    <property type="entry name" value="MFS_dom"/>
</dbReference>